<feature type="non-terminal residue" evidence="1">
    <location>
        <position position="52"/>
    </location>
</feature>
<dbReference type="OrthoDB" id="3227343at2759"/>
<reference evidence="1" key="1">
    <citation type="submission" date="2020-11" db="EMBL/GenBank/DDBJ databases">
        <authorList>
            <consortium name="DOE Joint Genome Institute"/>
            <person name="Ahrendt S."/>
            <person name="Riley R."/>
            <person name="Andreopoulos W."/>
            <person name="Labutti K."/>
            <person name="Pangilinan J."/>
            <person name="Ruiz-Duenas F.J."/>
            <person name="Barrasa J.M."/>
            <person name="Sanchez-Garcia M."/>
            <person name="Camarero S."/>
            <person name="Miyauchi S."/>
            <person name="Serrano A."/>
            <person name="Linde D."/>
            <person name="Babiker R."/>
            <person name="Drula E."/>
            <person name="Ayuso-Fernandez I."/>
            <person name="Pacheco R."/>
            <person name="Padilla G."/>
            <person name="Ferreira P."/>
            <person name="Barriuso J."/>
            <person name="Kellner H."/>
            <person name="Castanera R."/>
            <person name="Alfaro M."/>
            <person name="Ramirez L."/>
            <person name="Pisabarro A.G."/>
            <person name="Kuo A."/>
            <person name="Tritt A."/>
            <person name="Lipzen A."/>
            <person name="He G."/>
            <person name="Yan M."/>
            <person name="Ng V."/>
            <person name="Cullen D."/>
            <person name="Martin F."/>
            <person name="Rosso M.-N."/>
            <person name="Henrissat B."/>
            <person name="Hibbett D."/>
            <person name="Martinez A.T."/>
            <person name="Grigoriev I.V."/>
        </authorList>
    </citation>
    <scope>NUCLEOTIDE SEQUENCE</scope>
    <source>
        <strain evidence="1">MF-IS2</strain>
    </source>
</reference>
<keyword evidence="2" id="KW-1185">Reference proteome</keyword>
<evidence type="ECO:0000313" key="1">
    <source>
        <dbReference type="EMBL" id="KAF9441161.1"/>
    </source>
</evidence>
<accession>A0A9P5X0E5</accession>
<proteinExistence type="predicted"/>
<name>A0A9P5X0E5_9AGAR</name>
<organism evidence="1 2">
    <name type="scientific">Macrolepiota fuliginosa MF-IS2</name>
    <dbReference type="NCBI Taxonomy" id="1400762"/>
    <lineage>
        <taxon>Eukaryota</taxon>
        <taxon>Fungi</taxon>
        <taxon>Dikarya</taxon>
        <taxon>Basidiomycota</taxon>
        <taxon>Agaricomycotina</taxon>
        <taxon>Agaricomycetes</taxon>
        <taxon>Agaricomycetidae</taxon>
        <taxon>Agaricales</taxon>
        <taxon>Agaricineae</taxon>
        <taxon>Agaricaceae</taxon>
        <taxon>Macrolepiota</taxon>
    </lineage>
</organism>
<comment type="caution">
    <text evidence="1">The sequence shown here is derived from an EMBL/GenBank/DDBJ whole genome shotgun (WGS) entry which is preliminary data.</text>
</comment>
<feature type="non-terminal residue" evidence="1">
    <location>
        <position position="1"/>
    </location>
</feature>
<gene>
    <name evidence="1" type="ORF">P691DRAFT_611215</name>
</gene>
<sequence>WIEKMSAFNFEVEYVPGSENILSDALSRIYSNDSLGTVCTPSEYVEYDSSKE</sequence>
<protein>
    <submittedName>
        <fullName evidence="1">Uncharacterized protein</fullName>
    </submittedName>
</protein>
<evidence type="ECO:0000313" key="2">
    <source>
        <dbReference type="Proteomes" id="UP000807342"/>
    </source>
</evidence>
<dbReference type="Proteomes" id="UP000807342">
    <property type="component" value="Unassembled WGS sequence"/>
</dbReference>
<dbReference type="AlphaFoldDB" id="A0A9P5X0E5"/>
<dbReference type="EMBL" id="MU152031">
    <property type="protein sequence ID" value="KAF9441161.1"/>
    <property type="molecule type" value="Genomic_DNA"/>
</dbReference>